<dbReference type="InParanoid" id="A0A5Q0BBL7"/>
<organism evidence="1 2">
    <name type="scientific">Candidatus Methylospira mobilis</name>
    <dbReference type="NCBI Taxonomy" id="1808979"/>
    <lineage>
        <taxon>Bacteria</taxon>
        <taxon>Pseudomonadati</taxon>
        <taxon>Pseudomonadota</taxon>
        <taxon>Gammaproteobacteria</taxon>
        <taxon>Methylococcales</taxon>
        <taxon>Methylococcaceae</taxon>
        <taxon>Candidatus Methylospira</taxon>
    </lineage>
</organism>
<protein>
    <submittedName>
        <fullName evidence="1">Uncharacterized protein</fullName>
    </submittedName>
</protein>
<dbReference type="AlphaFoldDB" id="A0A5Q0BBL7"/>
<dbReference type="OrthoDB" id="5574363at2"/>
<reference evidence="1 2" key="1">
    <citation type="submission" date="2019-09" db="EMBL/GenBank/DDBJ databases">
        <title>Ecophysiology of the spiral-shaped methanotroph Methylospira mobilis as revealed by the complete genome sequence.</title>
        <authorList>
            <person name="Oshkin I.Y."/>
            <person name="Dedysh S.N."/>
            <person name="Miroshnikov K."/>
            <person name="Danilova O.V."/>
            <person name="Hakobyan A."/>
            <person name="Liesack W."/>
        </authorList>
    </citation>
    <scope>NUCLEOTIDE SEQUENCE [LARGE SCALE GENOMIC DNA]</scope>
    <source>
        <strain evidence="1 2">Shm1</strain>
    </source>
</reference>
<dbReference type="RefSeq" id="WP_153247322.1">
    <property type="nucleotide sequence ID" value="NZ_CP044205.1"/>
</dbReference>
<keyword evidence="2" id="KW-1185">Reference proteome</keyword>
<sequence>MTRVLGLLVATFIAYLLYHLSRVATRPDAENTVADAVALPPAAKPEPVEQSAAVESPVAAKKPVPAATVAAEKAVLLRNPVDGETVSAPGNYRFAKKWIKEALVAEGLLDKIYKNSELGDANALKVKAALEQFRQLEKYRA</sequence>
<evidence type="ECO:0000313" key="1">
    <source>
        <dbReference type="EMBL" id="QFY41343.1"/>
    </source>
</evidence>
<evidence type="ECO:0000313" key="2">
    <source>
        <dbReference type="Proteomes" id="UP000325755"/>
    </source>
</evidence>
<dbReference type="EMBL" id="CP044205">
    <property type="protein sequence ID" value="QFY41343.1"/>
    <property type="molecule type" value="Genomic_DNA"/>
</dbReference>
<gene>
    <name evidence="1" type="ORF">F6R98_00835</name>
</gene>
<name>A0A5Q0BBL7_9GAMM</name>
<dbReference type="Proteomes" id="UP000325755">
    <property type="component" value="Chromosome"/>
</dbReference>
<proteinExistence type="predicted"/>
<accession>A0A5Q0BBL7</accession>
<dbReference type="KEGG" id="mmob:F6R98_00835"/>